<gene>
    <name evidence="3" type="ORF">DFR86_01935</name>
</gene>
<dbReference type="GO" id="GO:0006508">
    <property type="term" value="P:proteolysis"/>
    <property type="evidence" value="ECO:0007669"/>
    <property type="project" value="InterPro"/>
</dbReference>
<proteinExistence type="predicted"/>
<keyword evidence="3" id="KW-0378">Hydrolase</keyword>
<name>A0A2U9IK75_9CREN</name>
<keyword evidence="1" id="KW-1133">Transmembrane helix</keyword>
<dbReference type="InterPro" id="IPR001375">
    <property type="entry name" value="Peptidase_S9_cat"/>
</dbReference>
<evidence type="ECO:0000313" key="3">
    <source>
        <dbReference type="EMBL" id="AWR96428.1"/>
    </source>
</evidence>
<dbReference type="AlphaFoldDB" id="A0A2U9IK75"/>
<keyword evidence="3" id="KW-0645">Protease</keyword>
<dbReference type="Proteomes" id="UP000248410">
    <property type="component" value="Chromosome"/>
</dbReference>
<evidence type="ECO:0000313" key="4">
    <source>
        <dbReference type="Proteomes" id="UP000248410"/>
    </source>
</evidence>
<dbReference type="InterPro" id="IPR029058">
    <property type="entry name" value="AB_hydrolase_fold"/>
</dbReference>
<dbReference type="KEGG" id="asul:DFR86_01935"/>
<feature type="domain" description="Peptidase S9 prolyl oligopeptidase catalytic" evidence="2">
    <location>
        <begin position="52"/>
        <end position="170"/>
    </location>
</feature>
<dbReference type="Pfam" id="PF00326">
    <property type="entry name" value="Peptidase_S9"/>
    <property type="match status" value="1"/>
</dbReference>
<organism evidence="3 4">
    <name type="scientific">Acidianus sulfidivorans JP7</name>
    <dbReference type="NCBI Taxonomy" id="619593"/>
    <lineage>
        <taxon>Archaea</taxon>
        <taxon>Thermoproteota</taxon>
        <taxon>Thermoprotei</taxon>
        <taxon>Sulfolobales</taxon>
        <taxon>Sulfolobaceae</taxon>
        <taxon>Acidianus</taxon>
    </lineage>
</organism>
<keyword evidence="1" id="KW-0812">Transmembrane</keyword>
<dbReference type="OrthoDB" id="111592at2157"/>
<dbReference type="GeneID" id="36836690"/>
<keyword evidence="4" id="KW-1185">Reference proteome</keyword>
<dbReference type="SUPFAM" id="SSF53474">
    <property type="entry name" value="alpha/beta-Hydrolases"/>
    <property type="match status" value="1"/>
</dbReference>
<keyword evidence="1" id="KW-0472">Membrane</keyword>
<dbReference type="GO" id="GO:0008236">
    <property type="term" value="F:serine-type peptidase activity"/>
    <property type="evidence" value="ECO:0007669"/>
    <property type="project" value="InterPro"/>
</dbReference>
<dbReference type="Gene3D" id="3.40.50.1820">
    <property type="entry name" value="alpha/beta hydrolase"/>
    <property type="match status" value="1"/>
</dbReference>
<protein>
    <submittedName>
        <fullName evidence="3">Dipeptidyl aminopeptidase</fullName>
    </submittedName>
</protein>
<sequence>MRSLVIHGKGSSPEKVEWLAKPLRSFGEVIVPEFELEVKDGVRKALSYNFDCIAGHSRGGLIALIAAAIVGSCVIAVSAPSDRIRQKNYLSKFPEGTIQYKNYQDLLKIPDQELIQYSAINYADKLKKVLLLHGDKDEMVEKEQSITLCNEIKKNNGNCTLYIIDMKHSPPKSKEKEISAIIENWIKNTIL</sequence>
<accession>A0A2U9IK75</accession>
<evidence type="ECO:0000256" key="1">
    <source>
        <dbReference type="SAM" id="Phobius"/>
    </source>
</evidence>
<evidence type="ECO:0000259" key="2">
    <source>
        <dbReference type="Pfam" id="PF00326"/>
    </source>
</evidence>
<dbReference type="EMBL" id="CP029288">
    <property type="protein sequence ID" value="AWR96428.1"/>
    <property type="molecule type" value="Genomic_DNA"/>
</dbReference>
<dbReference type="GO" id="GO:0004177">
    <property type="term" value="F:aminopeptidase activity"/>
    <property type="evidence" value="ECO:0007669"/>
    <property type="project" value="UniProtKB-KW"/>
</dbReference>
<feature type="transmembrane region" description="Helical" evidence="1">
    <location>
        <begin position="59"/>
        <end position="79"/>
    </location>
</feature>
<dbReference type="RefSeq" id="WP_110379318.1">
    <property type="nucleotide sequence ID" value="NZ_CP029288.2"/>
</dbReference>
<reference evidence="3 4" key="1">
    <citation type="submission" date="2018-05" db="EMBL/GenBank/DDBJ databases">
        <title>Complete Genome Sequences of Extremely Thermoacidophilic, Metal-Mobilizing Type-Strain Members of the Archaeal Family Sulfolobaceae: Acidianus brierleyi DSM-1651T, Acidianus sulfidivorans DSM-18786T, Metallosphaera hakonensis DSM-7519T, and Metallosphaera prunae DSM-10039T.</title>
        <authorList>
            <person name="Counts J.A."/>
            <person name="Kelly R.M."/>
        </authorList>
    </citation>
    <scope>NUCLEOTIDE SEQUENCE [LARGE SCALE GENOMIC DNA]</scope>
    <source>
        <strain evidence="3 4">JP7</strain>
    </source>
</reference>
<keyword evidence="3" id="KW-0031">Aminopeptidase</keyword>